<evidence type="ECO:0000313" key="3">
    <source>
        <dbReference type="Proteomes" id="UP001549099"/>
    </source>
</evidence>
<dbReference type="Gene3D" id="3.20.170.40">
    <property type="entry name" value="Rifampin ADP-ribosyltransferase domain"/>
    <property type="match status" value="1"/>
</dbReference>
<dbReference type="Pfam" id="PF12120">
    <property type="entry name" value="Arr-ms"/>
    <property type="match status" value="1"/>
</dbReference>
<gene>
    <name evidence="2" type="ORF">ABID49_002671</name>
</gene>
<proteinExistence type="predicted"/>
<dbReference type="InterPro" id="IPR038611">
    <property type="entry name" value="Arr_sf"/>
</dbReference>
<name>A0ABV2GEQ5_9BACL</name>
<comment type="caution">
    <text evidence="2">The sequence shown here is derived from an EMBL/GenBank/DDBJ whole genome shotgun (WGS) entry which is preliminary data.</text>
</comment>
<dbReference type="GO" id="GO:0016740">
    <property type="term" value="F:transferase activity"/>
    <property type="evidence" value="ECO:0007669"/>
    <property type="project" value="UniProtKB-KW"/>
</dbReference>
<keyword evidence="3" id="KW-1185">Reference proteome</keyword>
<dbReference type="InterPro" id="IPR021975">
    <property type="entry name" value="Rifampin_Arr"/>
</dbReference>
<dbReference type="RefSeq" id="WP_354199052.1">
    <property type="nucleotide sequence ID" value="NZ_JBEPLW010000032.1"/>
</dbReference>
<keyword evidence="2" id="KW-0808">Transferase</keyword>
<protein>
    <submittedName>
        <fullName evidence="2">Rifampin ADP-ribosylating transferase</fullName>
    </submittedName>
</protein>
<dbReference type="Proteomes" id="UP001549099">
    <property type="component" value="Unassembled WGS sequence"/>
</dbReference>
<feature type="domain" description="Rifampin ADP-ribosyltransferase" evidence="1">
    <location>
        <begin position="13"/>
        <end position="110"/>
    </location>
</feature>
<sequence length="138" mass="15734">MDDQRDVLDRGPFFHGTKAELKIGDLLEPLYRSNYQDKKSNHIYFTATLDAAKWGAELAASEAKERIYIVEPLGEFENDPNVTDKRFPGNPTRSYRSKSPLKIVAELGAWGRHSDEQINHMVTSLQKLREEGKAVIED</sequence>
<organism evidence="2 3">
    <name type="scientific">Bhargavaea ullalensis</name>
    <dbReference type="NCBI Taxonomy" id="1265685"/>
    <lineage>
        <taxon>Bacteria</taxon>
        <taxon>Bacillati</taxon>
        <taxon>Bacillota</taxon>
        <taxon>Bacilli</taxon>
        <taxon>Bacillales</taxon>
        <taxon>Caryophanaceae</taxon>
        <taxon>Bhargavaea</taxon>
    </lineage>
</organism>
<evidence type="ECO:0000313" key="2">
    <source>
        <dbReference type="EMBL" id="MET3576741.1"/>
    </source>
</evidence>
<accession>A0ABV2GEQ5</accession>
<dbReference type="NCBIfam" id="NF033144">
    <property type="entry name" value="rifampin_ARR"/>
    <property type="match status" value="1"/>
</dbReference>
<reference evidence="2 3" key="1">
    <citation type="submission" date="2024-06" db="EMBL/GenBank/DDBJ databases">
        <title>Genomic Encyclopedia of Type Strains, Phase IV (KMG-IV): sequencing the most valuable type-strain genomes for metagenomic binning, comparative biology and taxonomic classification.</title>
        <authorList>
            <person name="Goeker M."/>
        </authorList>
    </citation>
    <scope>NUCLEOTIDE SEQUENCE [LARGE SCALE GENOMIC DNA]</scope>
    <source>
        <strain evidence="2 3">DSM 26128</strain>
    </source>
</reference>
<dbReference type="EMBL" id="JBEPLW010000032">
    <property type="protein sequence ID" value="MET3576741.1"/>
    <property type="molecule type" value="Genomic_DNA"/>
</dbReference>
<evidence type="ECO:0000259" key="1">
    <source>
        <dbReference type="Pfam" id="PF12120"/>
    </source>
</evidence>